<dbReference type="InterPro" id="IPR036429">
    <property type="entry name" value="SpoA-like_sf"/>
</dbReference>
<evidence type="ECO:0000313" key="3">
    <source>
        <dbReference type="EMBL" id="OAJ61462.1"/>
    </source>
</evidence>
<dbReference type="PANTHER" id="PTHR30034:SF6">
    <property type="entry name" value="YOP PROTEINS TRANSLOCATION PROTEIN Q"/>
    <property type="match status" value="1"/>
</dbReference>
<accession>A0A1A9NA09</accession>
<comment type="similarity">
    <text evidence="1">Belongs to the FliN/MopA/SpaO family.</text>
</comment>
<dbReference type="GO" id="GO:0050918">
    <property type="term" value="P:positive chemotaxis"/>
    <property type="evidence" value="ECO:0007669"/>
    <property type="project" value="TreeGrafter"/>
</dbReference>
<evidence type="ECO:0000313" key="5">
    <source>
        <dbReference type="Proteomes" id="UP000077961"/>
    </source>
</evidence>
<reference evidence="5 6" key="1">
    <citation type="submission" date="2016-04" db="EMBL/GenBank/DDBJ databases">
        <title>Reclassification of Paraburkholderia panaciterrae (Farh et al. 2015) Dobritsa &amp; Samadpour 2016 as a later homotypic synonym of Paraburkholderia ginsengiterrae (Farh et al. 2015) Dobritsa &amp; Samadpour 2016.</title>
        <authorList>
            <person name="Dobritsa A.P."/>
            <person name="Kutumbaka K."/>
            <person name="Samadpour M."/>
        </authorList>
    </citation>
    <scope>NUCLEOTIDE SEQUENCE [LARGE SCALE GENOMIC DNA]</scope>
    <source>
        <strain evidence="4 6">DCY85</strain>
        <strain evidence="3 5">DCY85-1</strain>
    </source>
</reference>
<evidence type="ECO:0000256" key="1">
    <source>
        <dbReference type="ARBA" id="ARBA00009226"/>
    </source>
</evidence>
<dbReference type="Pfam" id="PF01052">
    <property type="entry name" value="FliMN_C"/>
    <property type="match status" value="1"/>
</dbReference>
<dbReference type="SUPFAM" id="SSF101801">
    <property type="entry name" value="Surface presentation of antigens (SPOA)"/>
    <property type="match status" value="1"/>
</dbReference>
<dbReference type="InterPro" id="IPR001543">
    <property type="entry name" value="FliN-like_C"/>
</dbReference>
<dbReference type="EMBL" id="LXJZ01000091">
    <property type="protein sequence ID" value="OAJ61462.1"/>
    <property type="molecule type" value="Genomic_DNA"/>
</dbReference>
<dbReference type="PANTHER" id="PTHR30034">
    <property type="entry name" value="FLAGELLAR MOTOR SWITCH PROTEIN FLIM"/>
    <property type="match status" value="1"/>
</dbReference>
<protein>
    <recommendedName>
        <fullName evidence="2">Flagellar motor switch protein FliN-like C-terminal domain-containing protein</fullName>
    </recommendedName>
</protein>
<dbReference type="Gene3D" id="2.30.330.10">
    <property type="entry name" value="SpoA-like"/>
    <property type="match status" value="1"/>
</dbReference>
<feature type="domain" description="Flagellar motor switch protein FliN-like C-terminal" evidence="2">
    <location>
        <begin position="354"/>
        <end position="423"/>
    </location>
</feature>
<dbReference type="GO" id="GO:0030254">
    <property type="term" value="P:protein secretion by the type III secretion system"/>
    <property type="evidence" value="ECO:0007669"/>
    <property type="project" value="InterPro"/>
</dbReference>
<keyword evidence="5" id="KW-1185">Reference proteome</keyword>
<gene>
    <name evidence="3" type="ORF">A6V36_24105</name>
    <name evidence="4" type="ORF">A6V37_21885</name>
</gene>
<dbReference type="GO" id="GO:0071978">
    <property type="term" value="P:bacterial-type flagellum-dependent swarming motility"/>
    <property type="evidence" value="ECO:0007669"/>
    <property type="project" value="TreeGrafter"/>
</dbReference>
<dbReference type="NCBIfam" id="TIGR02551">
    <property type="entry name" value="SpaO_YscQ"/>
    <property type="match status" value="1"/>
</dbReference>
<dbReference type="STRING" id="1462993.A6V36_24105"/>
<dbReference type="InterPro" id="IPR013385">
    <property type="entry name" value="T3SS_SpaO/YscQ/SpaO"/>
</dbReference>
<sequence>MGYPIAEMPGNVERVDRQPDTCARQDDAPAPRIPAHAAPSGRLPLRAISPVAARTSRLVCDARTAWALQRVPGIDAWQAALRDGSTDGSTEGYAPSGEAYRQPGMLELVHPAGSIYVTFDLAEHPSLEIAAWPAESSVPASSDAQRALRAAVAGLLLEPLLQRLAALGLTGLRLARLLRGSGQPITRGDAAPFALSFTLEGRRYAADVTLGATVLSALEDRPAAQSGEFVRAALLHAASAVAVATDARLPDCLIPGRAILGARRLPVQTLRALMPGDVLLRSLASSSLPLADGAAQSTAVAAWGTPGLIRLHAPVAIEGQMLTITKEPTMTDELDPVRLDDSLAPDQPENPIDIGELDLPVQFEVDTVALPLSQLYALRPGYVLELPTPVADAQLKLVTHGQTIGYGELVTVGEHLGVRILRMAHGDGPVQ</sequence>
<dbReference type="Proteomes" id="UP000078116">
    <property type="component" value="Unassembled WGS sequence"/>
</dbReference>
<proteinExistence type="inferred from homology"/>
<evidence type="ECO:0000259" key="2">
    <source>
        <dbReference type="Pfam" id="PF01052"/>
    </source>
</evidence>
<comment type="caution">
    <text evidence="4">The sequence shown here is derived from an EMBL/GenBank/DDBJ whole genome shotgun (WGS) entry which is preliminary data.</text>
</comment>
<dbReference type="RefSeq" id="WP_064266293.1">
    <property type="nucleotide sequence ID" value="NZ_LXJZ01000091.1"/>
</dbReference>
<name>A0A1A9NA09_9BURK</name>
<evidence type="ECO:0000313" key="6">
    <source>
        <dbReference type="Proteomes" id="UP000078116"/>
    </source>
</evidence>
<evidence type="ECO:0000313" key="4">
    <source>
        <dbReference type="EMBL" id="OAJ62866.1"/>
    </source>
</evidence>
<dbReference type="EMBL" id="LXKA01000154">
    <property type="protein sequence ID" value="OAJ62866.1"/>
    <property type="molecule type" value="Genomic_DNA"/>
</dbReference>
<dbReference type="AlphaFoldDB" id="A0A1A9NA09"/>
<dbReference type="OrthoDB" id="9148477at2"/>
<dbReference type="Proteomes" id="UP000077961">
    <property type="component" value="Unassembled WGS sequence"/>
</dbReference>
<organism evidence="4 6">
    <name type="scientific">Paraburkholderia ginsengiterrae</name>
    <dbReference type="NCBI Taxonomy" id="1462993"/>
    <lineage>
        <taxon>Bacteria</taxon>
        <taxon>Pseudomonadati</taxon>
        <taxon>Pseudomonadota</taxon>
        <taxon>Betaproteobacteria</taxon>
        <taxon>Burkholderiales</taxon>
        <taxon>Burkholderiaceae</taxon>
        <taxon>Paraburkholderia</taxon>
    </lineage>
</organism>